<protein>
    <submittedName>
        <fullName evidence="1">Uncharacterized protein</fullName>
    </submittedName>
</protein>
<dbReference type="STRING" id="78915.A0A4P9XUV2"/>
<organism evidence="1 2">
    <name type="scientific">Thamnocephalis sphaerospora</name>
    <dbReference type="NCBI Taxonomy" id="78915"/>
    <lineage>
        <taxon>Eukaryota</taxon>
        <taxon>Fungi</taxon>
        <taxon>Fungi incertae sedis</taxon>
        <taxon>Zoopagomycota</taxon>
        <taxon>Zoopagomycotina</taxon>
        <taxon>Zoopagomycetes</taxon>
        <taxon>Zoopagales</taxon>
        <taxon>Sigmoideomycetaceae</taxon>
        <taxon>Thamnocephalis</taxon>
    </lineage>
</organism>
<gene>
    <name evidence="1" type="ORF">THASP1DRAFT_13446</name>
</gene>
<dbReference type="OrthoDB" id="2538345at2759"/>
<name>A0A4P9XUV2_9FUNG</name>
<reference evidence="2" key="1">
    <citation type="journal article" date="2018" name="Nat. Microbiol.">
        <title>Leveraging single-cell genomics to expand the fungal tree of life.</title>
        <authorList>
            <person name="Ahrendt S.R."/>
            <person name="Quandt C.A."/>
            <person name="Ciobanu D."/>
            <person name="Clum A."/>
            <person name="Salamov A."/>
            <person name="Andreopoulos B."/>
            <person name="Cheng J.F."/>
            <person name="Woyke T."/>
            <person name="Pelin A."/>
            <person name="Henrissat B."/>
            <person name="Reynolds N.K."/>
            <person name="Benny G.L."/>
            <person name="Smith M.E."/>
            <person name="James T.Y."/>
            <person name="Grigoriev I.V."/>
        </authorList>
    </citation>
    <scope>NUCLEOTIDE SEQUENCE [LARGE SCALE GENOMIC DNA]</scope>
    <source>
        <strain evidence="2">RSA 1356</strain>
    </source>
</reference>
<dbReference type="EMBL" id="KZ992475">
    <property type="protein sequence ID" value="RKP10008.1"/>
    <property type="molecule type" value="Genomic_DNA"/>
</dbReference>
<sequence>MAGAGAGSQTISAFNAPMMTKEQLEDLRRVQNERVAAEKLRKMGYQPKENMGVRYE</sequence>
<keyword evidence="2" id="KW-1185">Reference proteome</keyword>
<proteinExistence type="predicted"/>
<evidence type="ECO:0000313" key="1">
    <source>
        <dbReference type="EMBL" id="RKP10008.1"/>
    </source>
</evidence>
<accession>A0A4P9XUV2</accession>
<evidence type="ECO:0000313" key="2">
    <source>
        <dbReference type="Proteomes" id="UP000271241"/>
    </source>
</evidence>
<dbReference type="AlphaFoldDB" id="A0A4P9XUV2"/>
<dbReference type="Proteomes" id="UP000271241">
    <property type="component" value="Unassembled WGS sequence"/>
</dbReference>